<feature type="compositionally biased region" description="Pro residues" evidence="1">
    <location>
        <begin position="222"/>
        <end position="238"/>
    </location>
</feature>
<feature type="compositionally biased region" description="Basic residues" evidence="1">
    <location>
        <begin position="111"/>
        <end position="121"/>
    </location>
</feature>
<protein>
    <submittedName>
        <fullName evidence="2">Uncharacterized protein</fullName>
    </submittedName>
</protein>
<dbReference type="AlphaFoldDB" id="A0A0L9VC78"/>
<name>A0A0L9VC78_PHAAN</name>
<accession>A0A0L9VC78</accession>
<feature type="region of interest" description="Disordered" evidence="1">
    <location>
        <begin position="1"/>
        <end position="90"/>
    </location>
</feature>
<dbReference type="Proteomes" id="UP000053144">
    <property type="component" value="Chromosome 9"/>
</dbReference>
<sequence length="253" mass="26159">MEARARRGSGGDEKRSGGGTVEKRNVARSSSECSEGAGSTASVLRINRGHIPVSKKLSMAAGRRGRKSRGRVSPLPQNLRLFPSSSEPHFTKLDGLLLTLAAPPSTSSRCLPRHAGPRRKPPPSSTPTTTSGPPSAAPTSKPPTGKRSSMPSLPSAPTLPLLPKPLSSAATNWKNSTNTTAPKSNASAPSLSLASSTTPPPLHPPPGFSSNPYIPWKKAPTNPTPTPPPPPTPTPPPTTSISPTNSNLISNAI</sequence>
<dbReference type="EMBL" id="CM003379">
    <property type="protein sequence ID" value="KOM52512.1"/>
    <property type="molecule type" value="Genomic_DNA"/>
</dbReference>
<reference evidence="3" key="1">
    <citation type="journal article" date="2015" name="Proc. Natl. Acad. Sci. U.S.A.">
        <title>Genome sequencing of adzuki bean (Vigna angularis) provides insight into high starch and low fat accumulation and domestication.</title>
        <authorList>
            <person name="Yang K."/>
            <person name="Tian Z."/>
            <person name="Chen C."/>
            <person name="Luo L."/>
            <person name="Zhao B."/>
            <person name="Wang Z."/>
            <person name="Yu L."/>
            <person name="Li Y."/>
            <person name="Sun Y."/>
            <person name="Li W."/>
            <person name="Chen Y."/>
            <person name="Li Y."/>
            <person name="Zhang Y."/>
            <person name="Ai D."/>
            <person name="Zhao J."/>
            <person name="Shang C."/>
            <person name="Ma Y."/>
            <person name="Wu B."/>
            <person name="Wang M."/>
            <person name="Gao L."/>
            <person name="Sun D."/>
            <person name="Zhang P."/>
            <person name="Guo F."/>
            <person name="Wang W."/>
            <person name="Li Y."/>
            <person name="Wang J."/>
            <person name="Varshney R.K."/>
            <person name="Wang J."/>
            <person name="Ling H.Q."/>
            <person name="Wan P."/>
        </authorList>
    </citation>
    <scope>NUCLEOTIDE SEQUENCE</scope>
    <source>
        <strain evidence="3">cv. Jingnong 6</strain>
    </source>
</reference>
<proteinExistence type="predicted"/>
<feature type="region of interest" description="Disordered" evidence="1">
    <location>
        <begin position="103"/>
        <end position="253"/>
    </location>
</feature>
<dbReference type="PRINTS" id="PR01217">
    <property type="entry name" value="PRICHEXTENSN"/>
</dbReference>
<gene>
    <name evidence="2" type="ORF">LR48_Vigan09g117100</name>
</gene>
<feature type="compositionally biased region" description="Polar residues" evidence="1">
    <location>
        <begin position="27"/>
        <end position="42"/>
    </location>
</feature>
<feature type="compositionally biased region" description="Pro residues" evidence="1">
    <location>
        <begin position="198"/>
        <end position="207"/>
    </location>
</feature>
<evidence type="ECO:0000313" key="3">
    <source>
        <dbReference type="Proteomes" id="UP000053144"/>
    </source>
</evidence>
<dbReference type="Gramene" id="KOM52512">
    <property type="protein sequence ID" value="KOM52512"/>
    <property type="gene ID" value="LR48_Vigan09g117100"/>
</dbReference>
<organism evidence="2 3">
    <name type="scientific">Phaseolus angularis</name>
    <name type="common">Azuki bean</name>
    <name type="synonym">Vigna angularis</name>
    <dbReference type="NCBI Taxonomy" id="3914"/>
    <lineage>
        <taxon>Eukaryota</taxon>
        <taxon>Viridiplantae</taxon>
        <taxon>Streptophyta</taxon>
        <taxon>Embryophyta</taxon>
        <taxon>Tracheophyta</taxon>
        <taxon>Spermatophyta</taxon>
        <taxon>Magnoliopsida</taxon>
        <taxon>eudicotyledons</taxon>
        <taxon>Gunneridae</taxon>
        <taxon>Pentapetalae</taxon>
        <taxon>rosids</taxon>
        <taxon>fabids</taxon>
        <taxon>Fabales</taxon>
        <taxon>Fabaceae</taxon>
        <taxon>Papilionoideae</taxon>
        <taxon>50 kb inversion clade</taxon>
        <taxon>NPAAA clade</taxon>
        <taxon>indigoferoid/millettioid clade</taxon>
        <taxon>Phaseoleae</taxon>
        <taxon>Vigna</taxon>
    </lineage>
</organism>
<evidence type="ECO:0000256" key="1">
    <source>
        <dbReference type="SAM" id="MobiDB-lite"/>
    </source>
</evidence>
<feature type="compositionally biased region" description="Basic and acidic residues" evidence="1">
    <location>
        <begin position="1"/>
        <end position="25"/>
    </location>
</feature>
<evidence type="ECO:0000313" key="2">
    <source>
        <dbReference type="EMBL" id="KOM52512.1"/>
    </source>
</evidence>
<feature type="compositionally biased region" description="Low complexity" evidence="1">
    <location>
        <begin position="126"/>
        <end position="170"/>
    </location>
</feature>
<feature type="compositionally biased region" description="Low complexity" evidence="1">
    <location>
        <begin position="184"/>
        <end position="197"/>
    </location>
</feature>
<feature type="compositionally biased region" description="Polar residues" evidence="1">
    <location>
        <begin position="171"/>
        <end position="183"/>
    </location>
</feature>